<dbReference type="PANTHER" id="PTHR48090:SF7">
    <property type="entry name" value="RFBJ PROTEIN"/>
    <property type="match status" value="1"/>
</dbReference>
<dbReference type="EMBL" id="CP000806">
    <property type="protein sequence ID" value="ACB49870.1"/>
    <property type="molecule type" value="Genomic_DNA"/>
</dbReference>
<evidence type="ECO:0000313" key="3">
    <source>
        <dbReference type="Proteomes" id="UP000001203"/>
    </source>
</evidence>
<accession>B1WP88</accession>
<keyword evidence="3" id="KW-1185">Reference proteome</keyword>
<dbReference type="Gene3D" id="3.90.550.10">
    <property type="entry name" value="Spore Coat Polysaccharide Biosynthesis Protein SpsA, Chain A"/>
    <property type="match status" value="1"/>
</dbReference>
<gene>
    <name evidence="2" type="ordered locus">cce_0519</name>
</gene>
<dbReference type="KEGG" id="cyt:cce_0519"/>
<protein>
    <recommendedName>
        <fullName evidence="1">Glycosyltransferase 2-like domain-containing protein</fullName>
    </recommendedName>
</protein>
<reference evidence="2 3" key="1">
    <citation type="journal article" date="2008" name="Proc. Natl. Acad. Sci. U.S.A.">
        <title>The genome of Cyanothece 51142, a unicellular diazotrophic cyanobacterium important in the marine nitrogen cycle.</title>
        <authorList>
            <person name="Welsh E.A."/>
            <person name="Liberton M."/>
            <person name="Stoeckel J."/>
            <person name="Loh T."/>
            <person name="Elvitigala T."/>
            <person name="Wang C."/>
            <person name="Wollam A."/>
            <person name="Fulton R.S."/>
            <person name="Clifton S.W."/>
            <person name="Jacobs J.M."/>
            <person name="Aurora R."/>
            <person name="Ghosh B.K."/>
            <person name="Sherman L.A."/>
            <person name="Smith R.D."/>
            <person name="Wilson R.K."/>
            <person name="Pakrasi H.B."/>
        </authorList>
    </citation>
    <scope>NUCLEOTIDE SEQUENCE [LARGE SCALE GENOMIC DNA]</scope>
    <source>
        <strain evidence="3">ATCC 51142 / BH68</strain>
    </source>
</reference>
<dbReference type="STRING" id="43989.cce_0519"/>
<dbReference type="SUPFAM" id="SSF53335">
    <property type="entry name" value="S-adenosyl-L-methionine-dependent methyltransferases"/>
    <property type="match status" value="1"/>
</dbReference>
<dbReference type="CDD" id="cd04179">
    <property type="entry name" value="DPM_DPG-synthase_like"/>
    <property type="match status" value="1"/>
</dbReference>
<dbReference type="CAZy" id="GT2">
    <property type="family name" value="Glycosyltransferase Family 2"/>
</dbReference>
<dbReference type="PANTHER" id="PTHR48090">
    <property type="entry name" value="UNDECAPRENYL-PHOSPHATE 4-DEOXY-4-FORMAMIDO-L-ARABINOSE TRANSFERASE-RELATED"/>
    <property type="match status" value="1"/>
</dbReference>
<dbReference type="InterPro" id="IPR050256">
    <property type="entry name" value="Glycosyltransferase_2"/>
</dbReference>
<dbReference type="Gene3D" id="3.40.50.150">
    <property type="entry name" value="Vaccinia Virus protein VP39"/>
    <property type="match status" value="1"/>
</dbReference>
<dbReference type="InterPro" id="IPR001173">
    <property type="entry name" value="Glyco_trans_2-like"/>
</dbReference>
<proteinExistence type="predicted"/>
<dbReference type="Proteomes" id="UP000001203">
    <property type="component" value="Chromosome circular"/>
</dbReference>
<name>B1WP88_CROS5</name>
<dbReference type="OrthoDB" id="9806525at2"/>
<dbReference type="AlphaFoldDB" id="B1WP88"/>
<dbReference type="Pfam" id="PF00535">
    <property type="entry name" value="Glycos_transf_2"/>
    <property type="match status" value="1"/>
</dbReference>
<sequence>MKSTTAKQKNNHKTNQNYLFPPEIWRKRNLLYYQDIERFYRFYVNSNSKVLEVGSGTGYLLASVNPEYGLGIDINEQAIEYARYRFPDLDFILEDGEHYNSNQKFDYILFANTVSYLHDLHKTFSNLASCCHPNTRLILTFHNPAWEIILRLATLLKQRTPIDNLNWLSYEDIRNILNLNGFEVICHHKQMLLPRRIFGLSWLLNKIIAPLPLINQLCLTESIIARPKINQTDTVKQHQTLTCSVIIPARNEAGNIESCVTRMPPLGKHTEIIFIEGHSKDNTWEEIQRVQAKYGHQWDIKICQQTGKGKGDAVRQGFAMATGDILMILDSDLTVRPEDLTHFFDALASGACEFANGCRLVYPVHPQAMPWLNRMANRFFAWLLSYLLGIKIKDSLCGTKVLFRHHYQQIAENRSYFGDFDPFGDFDLLFGAAKLGLQMKDVPVRYDPRTYGSSNIQHFKEGIVLLKMCLFAAKKIKFR</sequence>
<feature type="domain" description="Glycosyltransferase 2-like" evidence="1">
    <location>
        <begin position="244"/>
        <end position="384"/>
    </location>
</feature>
<dbReference type="Pfam" id="PF13489">
    <property type="entry name" value="Methyltransf_23"/>
    <property type="match status" value="1"/>
</dbReference>
<dbReference type="HOGENOM" id="CLU_043808_0_0_3"/>
<dbReference type="InterPro" id="IPR029044">
    <property type="entry name" value="Nucleotide-diphossugar_trans"/>
</dbReference>
<dbReference type="eggNOG" id="COG1215">
    <property type="taxonomic scope" value="Bacteria"/>
</dbReference>
<evidence type="ECO:0000259" key="1">
    <source>
        <dbReference type="Pfam" id="PF00535"/>
    </source>
</evidence>
<evidence type="ECO:0000313" key="2">
    <source>
        <dbReference type="EMBL" id="ACB49870.1"/>
    </source>
</evidence>
<dbReference type="eggNOG" id="COG2226">
    <property type="taxonomic scope" value="Bacteria"/>
</dbReference>
<dbReference type="CDD" id="cd02440">
    <property type="entry name" value="AdoMet_MTases"/>
    <property type="match status" value="1"/>
</dbReference>
<dbReference type="SUPFAM" id="SSF53448">
    <property type="entry name" value="Nucleotide-diphospho-sugar transferases"/>
    <property type="match status" value="1"/>
</dbReference>
<dbReference type="InterPro" id="IPR029063">
    <property type="entry name" value="SAM-dependent_MTases_sf"/>
</dbReference>
<dbReference type="RefSeq" id="WP_009546601.1">
    <property type="nucleotide sequence ID" value="NC_010546.1"/>
</dbReference>
<organism evidence="2 3">
    <name type="scientific">Crocosphaera subtropica (strain ATCC 51142 / BH68)</name>
    <name type="common">Cyanothece sp. (strain ATCC 51142)</name>
    <dbReference type="NCBI Taxonomy" id="43989"/>
    <lineage>
        <taxon>Bacteria</taxon>
        <taxon>Bacillati</taxon>
        <taxon>Cyanobacteriota</taxon>
        <taxon>Cyanophyceae</taxon>
        <taxon>Oscillatoriophycideae</taxon>
        <taxon>Chroococcales</taxon>
        <taxon>Aphanothecaceae</taxon>
        <taxon>Crocosphaera</taxon>
        <taxon>Crocosphaera subtropica</taxon>
    </lineage>
</organism>